<gene>
    <name evidence="1" type="ORF">H6A20_01285</name>
</gene>
<dbReference type="Proteomes" id="UP000705508">
    <property type="component" value="Unassembled WGS sequence"/>
</dbReference>
<name>A0A938XBT7_9CLOT</name>
<dbReference type="AlphaFoldDB" id="A0A938XBT7"/>
<reference evidence="1" key="2">
    <citation type="journal article" date="2021" name="Sci. Rep.">
        <title>The distribution of antibiotic resistance genes in chicken gut microbiota commensals.</title>
        <authorList>
            <person name="Juricova H."/>
            <person name="Matiasovicova J."/>
            <person name="Kubasova T."/>
            <person name="Cejkova D."/>
            <person name="Rychlik I."/>
        </authorList>
    </citation>
    <scope>NUCLEOTIDE SEQUENCE</scope>
    <source>
        <strain evidence="1">An582</strain>
    </source>
</reference>
<comment type="caution">
    <text evidence="1">The sequence shown here is derived from an EMBL/GenBank/DDBJ whole genome shotgun (WGS) entry which is preliminary data.</text>
</comment>
<dbReference type="EMBL" id="JACJKS010000001">
    <property type="protein sequence ID" value="MBM6947297.1"/>
    <property type="molecule type" value="Genomic_DNA"/>
</dbReference>
<accession>A0A938XBT7</accession>
<protein>
    <submittedName>
        <fullName evidence="1">DUF3793 family protein</fullName>
    </submittedName>
</protein>
<dbReference type="RefSeq" id="WP_204905330.1">
    <property type="nucleotide sequence ID" value="NZ_JACJKS010000001.1"/>
</dbReference>
<proteinExistence type="predicted"/>
<dbReference type="Pfam" id="PF12672">
    <property type="entry name" value="DUF3793"/>
    <property type="match status" value="1"/>
</dbReference>
<reference evidence="1" key="1">
    <citation type="submission" date="2020-08" db="EMBL/GenBank/DDBJ databases">
        <authorList>
            <person name="Cejkova D."/>
            <person name="Kubasova T."/>
            <person name="Jahodarova E."/>
            <person name="Rychlik I."/>
        </authorList>
    </citation>
    <scope>NUCLEOTIDE SEQUENCE</scope>
    <source>
        <strain evidence="1">An582</strain>
    </source>
</reference>
<sequence>MSEGMVIRHCSPTLAGIKTGSLFSCSCPCRKELMKALSGLNRKLVPKGLCILPLRICGNRALIYAYRPHALKSDLADQRARDLLLQYGYPAQDSNACVLHLIRRLTSAGEFPHEIGLFLSYPPEDVLGFILNKACRHKCLGCWKVYGDEERAKSTFEKYDLCSRIYVQQWKQGKSIEQLTVAG</sequence>
<evidence type="ECO:0000313" key="2">
    <source>
        <dbReference type="Proteomes" id="UP000705508"/>
    </source>
</evidence>
<organism evidence="1 2">
    <name type="scientific">Mordavella massiliensis</name>
    <dbReference type="NCBI Taxonomy" id="1871024"/>
    <lineage>
        <taxon>Bacteria</taxon>
        <taxon>Bacillati</taxon>
        <taxon>Bacillota</taxon>
        <taxon>Clostridia</taxon>
        <taxon>Eubacteriales</taxon>
        <taxon>Clostridiaceae</taxon>
        <taxon>Mordavella</taxon>
    </lineage>
</organism>
<evidence type="ECO:0000313" key="1">
    <source>
        <dbReference type="EMBL" id="MBM6947297.1"/>
    </source>
</evidence>
<dbReference type="InterPro" id="IPR024523">
    <property type="entry name" value="DUF3793"/>
</dbReference>